<evidence type="ECO:0000313" key="2">
    <source>
        <dbReference type="Proteomes" id="UP001314205"/>
    </source>
</evidence>
<name>A0AAV1KVM5_9NEOP</name>
<dbReference type="AlphaFoldDB" id="A0AAV1KVM5"/>
<accession>A0AAV1KVM5</accession>
<dbReference type="Proteomes" id="UP001314205">
    <property type="component" value="Unassembled WGS sequence"/>
</dbReference>
<protein>
    <recommendedName>
        <fullName evidence="3">Ribosomal protein L7Ae/L30e/S12e/Gadd45 domain-containing protein</fullName>
    </recommendedName>
</protein>
<keyword evidence="2" id="KW-1185">Reference proteome</keyword>
<sequence>MEVTVLKKKKTTISKGKIKKTIKNVIGRPDPVYWPVTSEAERIEIESILNKYHINIPEFKKPSWDVLKNMPKNARPKPPPLKKVDGLIFGLSECRLFSQIKQLSALILEAEINPKAIVQPLIEVCINTQVPVICLPGLKKISASNFGISTSCLGVKSNFLPDLTESVIQISKHHKLPESNNVTGNKNEIANFEMTNSADNEKVPEIPNNVPSSFYLYRSDKKRVFVPTNDERATTIKKQFIGQDFIEFSKKLQKEKESKSYKKMVVKRITNNPNRGKDCNALK</sequence>
<evidence type="ECO:0000313" key="1">
    <source>
        <dbReference type="EMBL" id="CAK1587091.1"/>
    </source>
</evidence>
<gene>
    <name evidence="1" type="ORF">PARMNEM_LOCUS7958</name>
</gene>
<comment type="caution">
    <text evidence="1">The sequence shown here is derived from an EMBL/GenBank/DDBJ whole genome shotgun (WGS) entry which is preliminary data.</text>
</comment>
<reference evidence="1 2" key="1">
    <citation type="submission" date="2023-11" db="EMBL/GenBank/DDBJ databases">
        <authorList>
            <person name="Hedman E."/>
            <person name="Englund M."/>
            <person name="Stromberg M."/>
            <person name="Nyberg Akerstrom W."/>
            <person name="Nylinder S."/>
            <person name="Jareborg N."/>
            <person name="Kallberg Y."/>
            <person name="Kronander E."/>
        </authorList>
    </citation>
    <scope>NUCLEOTIDE SEQUENCE [LARGE SCALE GENOMIC DNA]</scope>
</reference>
<dbReference type="EMBL" id="CAVLGL010000081">
    <property type="protein sequence ID" value="CAK1587091.1"/>
    <property type="molecule type" value="Genomic_DNA"/>
</dbReference>
<evidence type="ECO:0008006" key="3">
    <source>
        <dbReference type="Google" id="ProtNLM"/>
    </source>
</evidence>
<organism evidence="1 2">
    <name type="scientific">Parnassius mnemosyne</name>
    <name type="common">clouded apollo</name>
    <dbReference type="NCBI Taxonomy" id="213953"/>
    <lineage>
        <taxon>Eukaryota</taxon>
        <taxon>Metazoa</taxon>
        <taxon>Ecdysozoa</taxon>
        <taxon>Arthropoda</taxon>
        <taxon>Hexapoda</taxon>
        <taxon>Insecta</taxon>
        <taxon>Pterygota</taxon>
        <taxon>Neoptera</taxon>
        <taxon>Endopterygota</taxon>
        <taxon>Lepidoptera</taxon>
        <taxon>Glossata</taxon>
        <taxon>Ditrysia</taxon>
        <taxon>Papilionoidea</taxon>
        <taxon>Papilionidae</taxon>
        <taxon>Parnassiinae</taxon>
        <taxon>Parnassini</taxon>
        <taxon>Parnassius</taxon>
        <taxon>Driopa</taxon>
    </lineage>
</organism>
<proteinExistence type="predicted"/>